<organism evidence="3 4">
    <name type="scientific">Mya arenaria</name>
    <name type="common">Soft-shell clam</name>
    <dbReference type="NCBI Taxonomy" id="6604"/>
    <lineage>
        <taxon>Eukaryota</taxon>
        <taxon>Metazoa</taxon>
        <taxon>Spiralia</taxon>
        <taxon>Lophotrochozoa</taxon>
        <taxon>Mollusca</taxon>
        <taxon>Bivalvia</taxon>
        <taxon>Autobranchia</taxon>
        <taxon>Heteroconchia</taxon>
        <taxon>Euheterodonta</taxon>
        <taxon>Imparidentia</taxon>
        <taxon>Neoheterodontei</taxon>
        <taxon>Myida</taxon>
        <taxon>Myoidea</taxon>
        <taxon>Myidae</taxon>
        <taxon>Mya</taxon>
    </lineage>
</organism>
<evidence type="ECO:0000313" key="3">
    <source>
        <dbReference type="EMBL" id="WAR23127.1"/>
    </source>
</evidence>
<reference evidence="3" key="1">
    <citation type="submission" date="2022-11" db="EMBL/GenBank/DDBJ databases">
        <title>Centuries of genome instability and evolution in soft-shell clam transmissible cancer (bioRxiv).</title>
        <authorList>
            <person name="Hart S.F.M."/>
            <person name="Yonemitsu M.A."/>
            <person name="Giersch R.M."/>
            <person name="Beal B.F."/>
            <person name="Arriagada G."/>
            <person name="Davis B.W."/>
            <person name="Ostrander E.A."/>
            <person name="Goff S.P."/>
            <person name="Metzger M.J."/>
        </authorList>
    </citation>
    <scope>NUCLEOTIDE SEQUENCE</scope>
    <source>
        <strain evidence="3">MELC-2E11</strain>
        <tissue evidence="3">Siphon/mantle</tissue>
    </source>
</reference>
<name>A0ABY7FQ16_MYAAR</name>
<accession>A0ABY7FQ16</accession>
<feature type="compositionally biased region" description="Basic and acidic residues" evidence="1">
    <location>
        <begin position="295"/>
        <end position="356"/>
    </location>
</feature>
<dbReference type="SUPFAM" id="SSF143990">
    <property type="entry name" value="YbiA-like"/>
    <property type="match status" value="1"/>
</dbReference>
<dbReference type="Gene3D" id="1.10.357.40">
    <property type="entry name" value="YbiA-like"/>
    <property type="match status" value="2"/>
</dbReference>
<dbReference type="Proteomes" id="UP001164746">
    <property type="component" value="Chromosome 13"/>
</dbReference>
<dbReference type="InterPro" id="IPR012816">
    <property type="entry name" value="NADAR"/>
</dbReference>
<dbReference type="CDD" id="cd15457">
    <property type="entry name" value="NADAR"/>
    <property type="match status" value="1"/>
</dbReference>
<sequence length="356" mass="40438">MLHSGEYEMYTSLQISLKRFLRNLCSMPPRKRKAVSGAGASPAKKAKAASAGQTEDHYSEDKNYVFFYGNKCVFSQFHPAKFRDSEGRQYNCMEQYMHFHKAVTFKDGKMQKAIMEISDPKTQKKCGRQLVEASPRDRLWGVGMGQNNPNIHDPKCWRGKNLLGIVLTETRDELMKADGMFETGETSGEKSEVKSNKGEVKIEVKKDKGEVKCEKNDKMEVKSEVSRDKGDLKSEMRDEREVKHEGKREKADVKRENSDKREVKIEVQSDKRLESGAKKDNREAKSEVKQVGGSELKRDKAEVKSGPKSDKREVKSEENSGKGEVKTGMKSDGEEKKEVKSDKGEVKSEMKSDEKE</sequence>
<proteinExistence type="predicted"/>
<feature type="non-terminal residue" evidence="3">
    <location>
        <position position="1"/>
    </location>
</feature>
<evidence type="ECO:0000259" key="2">
    <source>
        <dbReference type="Pfam" id="PF08719"/>
    </source>
</evidence>
<evidence type="ECO:0000256" key="1">
    <source>
        <dbReference type="SAM" id="MobiDB-lite"/>
    </source>
</evidence>
<feature type="region of interest" description="Disordered" evidence="1">
    <location>
        <begin position="32"/>
        <end position="54"/>
    </location>
</feature>
<feature type="compositionally biased region" description="Low complexity" evidence="1">
    <location>
        <begin position="35"/>
        <end position="52"/>
    </location>
</feature>
<gene>
    <name evidence="3" type="ORF">MAR_036796</name>
</gene>
<feature type="region of interest" description="Disordered" evidence="1">
    <location>
        <begin position="214"/>
        <end position="356"/>
    </location>
</feature>
<keyword evidence="4" id="KW-1185">Reference proteome</keyword>
<dbReference type="InterPro" id="IPR037238">
    <property type="entry name" value="YbiA-like_sf"/>
</dbReference>
<feature type="domain" description="NADAR" evidence="2">
    <location>
        <begin position="128"/>
        <end position="174"/>
    </location>
</feature>
<dbReference type="EMBL" id="CP111024">
    <property type="protein sequence ID" value="WAR23127.1"/>
    <property type="molecule type" value="Genomic_DNA"/>
</dbReference>
<feature type="compositionally biased region" description="Basic and acidic residues" evidence="1">
    <location>
        <begin position="214"/>
        <end position="288"/>
    </location>
</feature>
<evidence type="ECO:0000313" key="4">
    <source>
        <dbReference type="Proteomes" id="UP001164746"/>
    </source>
</evidence>
<dbReference type="Pfam" id="PF08719">
    <property type="entry name" value="NADAR"/>
    <property type="match status" value="1"/>
</dbReference>
<protein>
    <recommendedName>
        <fullName evidence="2">NADAR domain-containing protein</fullName>
    </recommendedName>
</protein>